<organism evidence="1 2">
    <name type="scientific">Burkholderia arboris</name>
    <dbReference type="NCBI Taxonomy" id="488730"/>
    <lineage>
        <taxon>Bacteria</taxon>
        <taxon>Pseudomonadati</taxon>
        <taxon>Pseudomonadota</taxon>
        <taxon>Betaproteobacteria</taxon>
        <taxon>Burkholderiales</taxon>
        <taxon>Burkholderiaceae</taxon>
        <taxon>Burkholderia</taxon>
        <taxon>Burkholderia cepacia complex</taxon>
    </lineage>
</organism>
<dbReference type="AlphaFoldDB" id="A0A9Q9SRM6"/>
<name>A0A9Q9SRM6_9BURK</name>
<comment type="caution">
    <text evidence="1">The sequence shown here is derived from an EMBL/GenBank/DDBJ whole genome shotgun (WGS) entry which is preliminary data.</text>
</comment>
<protein>
    <submittedName>
        <fullName evidence="1">Uncharacterized protein</fullName>
    </submittedName>
</protein>
<reference evidence="1 2" key="1">
    <citation type="submission" date="2019-09" db="EMBL/GenBank/DDBJ databases">
        <authorList>
            <person name="Depoorter E."/>
        </authorList>
    </citation>
    <scope>NUCLEOTIDE SEQUENCE [LARGE SCALE GENOMIC DNA]</scope>
    <source>
        <strain evidence="1">LMG 24066</strain>
    </source>
</reference>
<proteinExistence type="predicted"/>
<gene>
    <name evidence="1" type="ORF">BAR24066_07367</name>
</gene>
<evidence type="ECO:0000313" key="1">
    <source>
        <dbReference type="EMBL" id="VWC46000.1"/>
    </source>
</evidence>
<dbReference type="EMBL" id="CABVPX010000063">
    <property type="protein sequence ID" value="VWC46000.1"/>
    <property type="molecule type" value="Genomic_DNA"/>
</dbReference>
<evidence type="ECO:0000313" key="2">
    <source>
        <dbReference type="Proteomes" id="UP000494172"/>
    </source>
</evidence>
<dbReference type="Proteomes" id="UP000494172">
    <property type="component" value="Unassembled WGS sequence"/>
</dbReference>
<sequence length="83" mass="9090">MDCRYAIPDPLDKLRIATCVCLLGLLLESQMPVRPAPGLDALAGLFECLPAKLGPACTPVDNQLRASRFVVQLTRFFLETFPA</sequence>
<accession>A0A9Q9SRM6</accession>